<dbReference type="GO" id="GO:0051539">
    <property type="term" value="F:4 iron, 4 sulfur cluster binding"/>
    <property type="evidence" value="ECO:0007669"/>
    <property type="project" value="UniProtKB-KW"/>
</dbReference>
<keyword evidence="5" id="KW-0408">Iron</keyword>
<evidence type="ECO:0000313" key="10">
    <source>
        <dbReference type="EMBL" id="MPL66404.1"/>
    </source>
</evidence>
<dbReference type="SUPFAM" id="SSF56014">
    <property type="entry name" value="Nitrite and sulphite reductase 4Fe-4S domain-like"/>
    <property type="match status" value="1"/>
</dbReference>
<gene>
    <name evidence="10" type="primary">ispG_3</name>
    <name evidence="10" type="ORF">SDC9_12078</name>
</gene>
<dbReference type="Pfam" id="PF04551">
    <property type="entry name" value="GcpE"/>
    <property type="match status" value="1"/>
</dbReference>
<dbReference type="InterPro" id="IPR058578">
    <property type="entry name" value="IspG_TIM"/>
</dbReference>
<keyword evidence="2" id="KW-0004">4Fe-4S</keyword>
<name>A0A644THQ7_9ZZZZ</name>
<dbReference type="GO" id="GO:0046429">
    <property type="term" value="F:4-hydroxy-3-methylbut-2-en-1-yl diphosphate synthase activity (ferredoxin)"/>
    <property type="evidence" value="ECO:0007669"/>
    <property type="project" value="InterPro"/>
</dbReference>
<evidence type="ECO:0000256" key="6">
    <source>
        <dbReference type="ARBA" id="ARBA00023014"/>
    </source>
</evidence>
<keyword evidence="6" id="KW-0411">Iron-sulfur</keyword>
<dbReference type="InterPro" id="IPR058579">
    <property type="entry name" value="IspG_C"/>
</dbReference>
<evidence type="ECO:0000256" key="5">
    <source>
        <dbReference type="ARBA" id="ARBA00023004"/>
    </source>
</evidence>
<accession>A0A644THQ7</accession>
<dbReference type="InterPro" id="IPR016425">
    <property type="entry name" value="IspG_bac"/>
</dbReference>
<feature type="domain" description="IspG C-terminal" evidence="9">
    <location>
        <begin position="266"/>
        <end position="346"/>
    </location>
</feature>
<dbReference type="GO" id="GO:0019288">
    <property type="term" value="P:isopentenyl diphosphate biosynthetic process, methylerythritol 4-phosphate pathway"/>
    <property type="evidence" value="ECO:0007669"/>
    <property type="project" value="TreeGrafter"/>
</dbReference>
<keyword evidence="7" id="KW-0414">Isoprene biosynthesis</keyword>
<evidence type="ECO:0000256" key="3">
    <source>
        <dbReference type="ARBA" id="ARBA00022723"/>
    </source>
</evidence>
<feature type="domain" description="IspG TIM-barrel" evidence="8">
    <location>
        <begin position="6"/>
        <end position="250"/>
    </location>
</feature>
<dbReference type="Gene3D" id="3.30.413.10">
    <property type="entry name" value="Sulfite Reductase Hemoprotein, domain 1"/>
    <property type="match status" value="1"/>
</dbReference>
<comment type="cofactor">
    <cofactor evidence="1">
        <name>[4Fe-4S] cluster</name>
        <dbReference type="ChEBI" id="CHEBI:49883"/>
    </cofactor>
</comment>
<dbReference type="GO" id="GO:0016114">
    <property type="term" value="P:terpenoid biosynthetic process"/>
    <property type="evidence" value="ECO:0007669"/>
    <property type="project" value="InterPro"/>
</dbReference>
<organism evidence="10">
    <name type="scientific">bioreactor metagenome</name>
    <dbReference type="NCBI Taxonomy" id="1076179"/>
    <lineage>
        <taxon>unclassified sequences</taxon>
        <taxon>metagenomes</taxon>
        <taxon>ecological metagenomes</taxon>
    </lineage>
</organism>
<comment type="caution">
    <text evidence="10">The sequence shown here is derived from an EMBL/GenBank/DDBJ whole genome shotgun (WGS) entry which is preliminary data.</text>
</comment>
<dbReference type="PIRSF" id="PIRSF004640">
    <property type="entry name" value="IspG"/>
    <property type="match status" value="1"/>
</dbReference>
<proteinExistence type="inferred from homology"/>
<sequence length="362" mass="39329">MSPERRSVKVGSLFMGGDWPVSIQTMWKSPLPLLETGAEPALGSLVAEIRRLESIGCQLLRFAVPDETQARALGILSGLSPLPLVADIHFDWRLALLCMDYPIAKIRINPGNIGARWKVREVAAKAREHGIALRIGVNSGSLPEDLRDAEDIAQACVTAAEREIGYFEELGFSDIVVSMKLNDPAEVERANRIFAARYPHPLHLGVTEAGPLISGVVRNTAAIVPLLKDHIGATLRVSLSDSMEAEVLAAREILACAGATARGVRIVSCPRCGRASFDTHDFLNRWSDRLYAIDLPLEIAVMGCVVNGPGEARRADLGITGAGDSVLIFRRGGIVARERMGLADQVFEEALNELINEERSKR</sequence>
<dbReference type="Pfam" id="PF26540">
    <property type="entry name" value="GcpE_C"/>
    <property type="match status" value="1"/>
</dbReference>
<dbReference type="HAMAP" id="MF_00159">
    <property type="entry name" value="IspG"/>
    <property type="match status" value="1"/>
</dbReference>
<keyword evidence="3" id="KW-0479">Metal-binding</keyword>
<evidence type="ECO:0000259" key="9">
    <source>
        <dbReference type="Pfam" id="PF26540"/>
    </source>
</evidence>
<dbReference type="GO" id="GO:0005506">
    <property type="term" value="F:iron ion binding"/>
    <property type="evidence" value="ECO:0007669"/>
    <property type="project" value="InterPro"/>
</dbReference>
<dbReference type="InterPro" id="IPR004588">
    <property type="entry name" value="IspG_bac-typ"/>
</dbReference>
<evidence type="ECO:0000256" key="4">
    <source>
        <dbReference type="ARBA" id="ARBA00023002"/>
    </source>
</evidence>
<dbReference type="Gene3D" id="3.20.20.20">
    <property type="entry name" value="Dihydropteroate synthase-like"/>
    <property type="match status" value="1"/>
</dbReference>
<protein>
    <submittedName>
        <fullName evidence="10">4-hydroxy-3-methylbut-2-en-1-yl diphosphate synthase (Flavodoxin)</fullName>
        <ecNumber evidence="10">1.17.7.3</ecNumber>
    </submittedName>
</protein>
<dbReference type="NCBIfam" id="TIGR00612">
    <property type="entry name" value="ispG_gcpE"/>
    <property type="match status" value="1"/>
</dbReference>
<dbReference type="GO" id="GO:0141197">
    <property type="term" value="F:4-hydroxy-3-methylbut-2-enyl-diphosphate synthase activity (flavodoxin)"/>
    <property type="evidence" value="ECO:0007669"/>
    <property type="project" value="UniProtKB-EC"/>
</dbReference>
<reference evidence="10" key="1">
    <citation type="submission" date="2019-08" db="EMBL/GenBank/DDBJ databases">
        <authorList>
            <person name="Kucharzyk K."/>
            <person name="Murdoch R.W."/>
            <person name="Higgins S."/>
            <person name="Loffler F."/>
        </authorList>
    </citation>
    <scope>NUCLEOTIDE SEQUENCE</scope>
</reference>
<evidence type="ECO:0000256" key="7">
    <source>
        <dbReference type="ARBA" id="ARBA00023229"/>
    </source>
</evidence>
<dbReference type="InterPro" id="IPR011005">
    <property type="entry name" value="Dihydropteroate_synth-like_sf"/>
</dbReference>
<evidence type="ECO:0000256" key="1">
    <source>
        <dbReference type="ARBA" id="ARBA00001966"/>
    </source>
</evidence>
<dbReference type="SUPFAM" id="SSF51717">
    <property type="entry name" value="Dihydropteroate synthetase-like"/>
    <property type="match status" value="1"/>
</dbReference>
<dbReference type="EMBL" id="VSSQ01000032">
    <property type="protein sequence ID" value="MPL66404.1"/>
    <property type="molecule type" value="Genomic_DNA"/>
</dbReference>
<evidence type="ECO:0000259" key="8">
    <source>
        <dbReference type="Pfam" id="PF04551"/>
    </source>
</evidence>
<dbReference type="EC" id="1.17.7.3" evidence="10"/>
<evidence type="ECO:0000256" key="2">
    <source>
        <dbReference type="ARBA" id="ARBA00022485"/>
    </source>
</evidence>
<dbReference type="PANTHER" id="PTHR30454:SF0">
    <property type="entry name" value="4-HYDROXY-3-METHYLBUT-2-EN-1-YL DIPHOSPHATE SYNTHASE (FERREDOXIN), CHLOROPLASTIC"/>
    <property type="match status" value="1"/>
</dbReference>
<dbReference type="PANTHER" id="PTHR30454">
    <property type="entry name" value="4-HYDROXY-3-METHYLBUT-2-EN-1-YL DIPHOSPHATE SYNTHASE"/>
    <property type="match status" value="1"/>
</dbReference>
<keyword evidence="4 10" id="KW-0560">Oxidoreductase</keyword>
<dbReference type="InterPro" id="IPR045854">
    <property type="entry name" value="NO2/SO3_Rdtase_4Fe4S_sf"/>
</dbReference>
<dbReference type="AlphaFoldDB" id="A0A644THQ7"/>